<name>A0A133VFQ5_9EURY</name>
<dbReference type="EMBL" id="LHYE01000105">
    <property type="protein sequence ID" value="KXB05265.1"/>
    <property type="molecule type" value="Genomic_DNA"/>
</dbReference>
<comment type="caution">
    <text evidence="1">The sequence shown here is derived from an EMBL/GenBank/DDBJ whole genome shotgun (WGS) entry which is preliminary data.</text>
</comment>
<evidence type="ECO:0000313" key="1">
    <source>
        <dbReference type="EMBL" id="KXB05265.1"/>
    </source>
</evidence>
<reference evidence="1 2" key="1">
    <citation type="journal article" date="2016" name="Sci. Rep.">
        <title>Metabolic traits of an uncultured archaeal lineage -MSBL1- from brine pools of the Red Sea.</title>
        <authorList>
            <person name="Mwirichia R."/>
            <person name="Alam I."/>
            <person name="Rashid M."/>
            <person name="Vinu M."/>
            <person name="Ba-Alawi W."/>
            <person name="Anthony Kamau A."/>
            <person name="Kamanda Ngugi D."/>
            <person name="Goker M."/>
            <person name="Klenk H.P."/>
            <person name="Bajic V."/>
            <person name="Stingl U."/>
        </authorList>
    </citation>
    <scope>NUCLEOTIDE SEQUENCE [LARGE SCALE GENOMIC DNA]</scope>
    <source>
        <strain evidence="1">SCGC-AAA382A20</strain>
    </source>
</reference>
<proteinExistence type="predicted"/>
<evidence type="ECO:0000313" key="2">
    <source>
        <dbReference type="Proteomes" id="UP000070263"/>
    </source>
</evidence>
<protein>
    <submittedName>
        <fullName evidence="1">Uncharacterized protein</fullName>
    </submittedName>
</protein>
<keyword evidence="2" id="KW-1185">Reference proteome</keyword>
<organism evidence="1 2">
    <name type="scientific">candidate division MSBL1 archaeon SCGC-AAA382A20</name>
    <dbReference type="NCBI Taxonomy" id="1698280"/>
    <lineage>
        <taxon>Archaea</taxon>
        <taxon>Methanobacteriati</taxon>
        <taxon>Methanobacteriota</taxon>
        <taxon>candidate division MSBL1</taxon>
    </lineage>
</organism>
<dbReference type="Proteomes" id="UP000070263">
    <property type="component" value="Unassembled WGS sequence"/>
</dbReference>
<sequence length="80" mass="9455">MLAMMLNPKSKYFKSHIEREGSYFRKIQFHLKTIEKHMQDYFSTESGYFLGIEGKEIFDTKNPEKASLYIVQGVKKASKR</sequence>
<accession>A0A133VFQ5</accession>
<gene>
    <name evidence="1" type="ORF">AKJ51_05180</name>
</gene>
<dbReference type="AlphaFoldDB" id="A0A133VFQ5"/>